<proteinExistence type="predicted"/>
<evidence type="ECO:0000313" key="2">
    <source>
        <dbReference type="Proteomes" id="UP001430193"/>
    </source>
</evidence>
<protein>
    <recommendedName>
        <fullName evidence="3">Transposase</fullName>
    </recommendedName>
</protein>
<accession>A0ABS2KL85</accession>
<dbReference type="Proteomes" id="UP001430193">
    <property type="component" value="Unassembled WGS sequence"/>
</dbReference>
<keyword evidence="2" id="KW-1185">Reference proteome</keyword>
<dbReference type="RefSeq" id="WP_204633396.1">
    <property type="nucleotide sequence ID" value="NZ_BSOC01000001.1"/>
</dbReference>
<gene>
    <name evidence="1" type="ORF">ISS99_20175</name>
</gene>
<name>A0ABS2KL85_9GAMM</name>
<sequence length="134" mass="15148">MGLVIEQAEGSAKRKTTLDQPAVIGQVLAQFAHARRHGFAGADGWIGRALRLQAVVSMARRNIGREVCFGRIRRNDQTGPRVIAEKRGRKHQACDKHERRAIIFDWHNDLSHPPVQPMQKWGSCREGTYRCLPS</sequence>
<comment type="caution">
    <text evidence="1">The sequence shown here is derived from an EMBL/GenBank/DDBJ whole genome shotgun (WGS) entry which is preliminary data.</text>
</comment>
<dbReference type="EMBL" id="JADIKF010000040">
    <property type="protein sequence ID" value="MBM7131849.1"/>
    <property type="molecule type" value="Genomic_DNA"/>
</dbReference>
<organism evidence="1 2">
    <name type="scientific">Dyella mobilis</name>
    <dbReference type="NCBI Taxonomy" id="1849582"/>
    <lineage>
        <taxon>Bacteria</taxon>
        <taxon>Pseudomonadati</taxon>
        <taxon>Pseudomonadota</taxon>
        <taxon>Gammaproteobacteria</taxon>
        <taxon>Lysobacterales</taxon>
        <taxon>Rhodanobacteraceae</taxon>
        <taxon>Dyella</taxon>
    </lineage>
</organism>
<reference evidence="1" key="1">
    <citation type="submission" date="2020-10" db="EMBL/GenBank/DDBJ databases">
        <title>Phylogeny of dyella-like bacteria.</title>
        <authorList>
            <person name="Fu J."/>
        </authorList>
    </citation>
    <scope>NUCLEOTIDE SEQUENCE</scope>
    <source>
        <strain evidence="1">DHON07</strain>
    </source>
</reference>
<evidence type="ECO:0000313" key="1">
    <source>
        <dbReference type="EMBL" id="MBM7131849.1"/>
    </source>
</evidence>
<evidence type="ECO:0008006" key="3">
    <source>
        <dbReference type="Google" id="ProtNLM"/>
    </source>
</evidence>